<dbReference type="RefSeq" id="WP_263570142.1">
    <property type="nucleotide sequence ID" value="NZ_JAJIRN010000002.1"/>
</dbReference>
<proteinExistence type="predicted"/>
<reference evidence="2 3" key="1">
    <citation type="submission" date="2021-11" db="EMBL/GenBank/DDBJ databases">
        <authorList>
            <person name="Liang Q."/>
            <person name="Mou H."/>
            <person name="Liu Z."/>
        </authorList>
    </citation>
    <scope>NUCLEOTIDE SEQUENCE [LARGE SCALE GENOMIC DNA]</scope>
    <source>
        <strain evidence="2 3">CHU3</strain>
    </source>
</reference>
<sequence length="256" mass="27002">MKCPYCVSVIDDEALACPHCARDLYLFKPLLARIQALETALGEAGSRIDTLELGPAAPPSAALPSTVQEEPTSWPAWALLLPALLLLLSAHALIVIALDLPTLWLRLASLLIPLPFGYLLVCGNARSVFINLLLAGAVALLSVIGMSALVALIDGTPVLPANSREWREFAYYAVSILLSFSTGMIVSRLRQRGVSLAQLGKNALLLRLVGTVWGAARDPAKMQKQLEAMRNLLGTITATATAVASLASGLTGVVGG</sequence>
<evidence type="ECO:0000313" key="2">
    <source>
        <dbReference type="EMBL" id="MCV2367526.1"/>
    </source>
</evidence>
<keyword evidence="1" id="KW-0812">Transmembrane</keyword>
<evidence type="ECO:0000256" key="1">
    <source>
        <dbReference type="SAM" id="Phobius"/>
    </source>
</evidence>
<name>A0ABT2YB47_9BURK</name>
<feature type="transmembrane region" description="Helical" evidence="1">
    <location>
        <begin position="232"/>
        <end position="254"/>
    </location>
</feature>
<dbReference type="EMBL" id="JAJIRN010000002">
    <property type="protein sequence ID" value="MCV2367526.1"/>
    <property type="molecule type" value="Genomic_DNA"/>
</dbReference>
<feature type="transmembrane region" description="Helical" evidence="1">
    <location>
        <begin position="169"/>
        <end position="186"/>
    </location>
</feature>
<feature type="transmembrane region" description="Helical" evidence="1">
    <location>
        <begin position="76"/>
        <end position="97"/>
    </location>
</feature>
<protein>
    <submittedName>
        <fullName evidence="2">Zinc ribbon domain-containing protein</fullName>
    </submittedName>
</protein>
<dbReference type="Proteomes" id="UP001209701">
    <property type="component" value="Unassembled WGS sequence"/>
</dbReference>
<keyword evidence="1" id="KW-1133">Transmembrane helix</keyword>
<accession>A0ABT2YB47</accession>
<keyword evidence="1" id="KW-0472">Membrane</keyword>
<evidence type="ECO:0000313" key="3">
    <source>
        <dbReference type="Proteomes" id="UP001209701"/>
    </source>
</evidence>
<gene>
    <name evidence="2" type="ORF">LNV07_05400</name>
</gene>
<comment type="caution">
    <text evidence="2">The sequence shown here is derived from an EMBL/GenBank/DDBJ whole genome shotgun (WGS) entry which is preliminary data.</text>
</comment>
<keyword evidence="3" id="KW-1185">Reference proteome</keyword>
<organism evidence="2 3">
    <name type="scientific">Roseateles oligotrophus</name>
    <dbReference type="NCBI Taxonomy" id="1769250"/>
    <lineage>
        <taxon>Bacteria</taxon>
        <taxon>Pseudomonadati</taxon>
        <taxon>Pseudomonadota</taxon>
        <taxon>Betaproteobacteria</taxon>
        <taxon>Burkholderiales</taxon>
        <taxon>Sphaerotilaceae</taxon>
        <taxon>Roseateles</taxon>
    </lineage>
</organism>
<feature type="transmembrane region" description="Helical" evidence="1">
    <location>
        <begin position="103"/>
        <end position="121"/>
    </location>
</feature>
<feature type="transmembrane region" description="Helical" evidence="1">
    <location>
        <begin position="128"/>
        <end position="153"/>
    </location>
</feature>